<name>A0A673BTX3_9TELE</name>
<dbReference type="PROSITE" id="PS50089">
    <property type="entry name" value="ZF_RING_2"/>
    <property type="match status" value="1"/>
</dbReference>
<keyword evidence="6 8" id="KW-0863">Zinc-finger</keyword>
<evidence type="ECO:0000256" key="3">
    <source>
        <dbReference type="ARBA" id="ARBA00009413"/>
    </source>
</evidence>
<dbReference type="SUPFAM" id="SSF57850">
    <property type="entry name" value="RING/U-box"/>
    <property type="match status" value="1"/>
</dbReference>
<evidence type="ECO:0000256" key="8">
    <source>
        <dbReference type="PROSITE-ProRule" id="PRU00175"/>
    </source>
</evidence>
<comment type="similarity">
    <text evidence="3 9">Belongs to the Deltex family.</text>
</comment>
<dbReference type="PROSITE" id="PS00518">
    <property type="entry name" value="ZF_RING_1"/>
    <property type="match status" value="1"/>
</dbReference>
<evidence type="ECO:0000256" key="9">
    <source>
        <dbReference type="RuleBase" id="RU367105"/>
    </source>
</evidence>
<dbReference type="CDD" id="cd09633">
    <property type="entry name" value="Deltex_C"/>
    <property type="match status" value="1"/>
</dbReference>
<dbReference type="GO" id="GO:0005737">
    <property type="term" value="C:cytoplasm"/>
    <property type="evidence" value="ECO:0007669"/>
    <property type="project" value="UniProtKB-SubCell"/>
</dbReference>
<evidence type="ECO:0000256" key="1">
    <source>
        <dbReference type="ARBA" id="ARBA00000900"/>
    </source>
</evidence>
<keyword evidence="9" id="KW-0963">Cytoplasm</keyword>
<proteinExistence type="inferred from homology"/>
<dbReference type="GO" id="GO:0016567">
    <property type="term" value="P:protein ubiquitination"/>
    <property type="evidence" value="ECO:0007669"/>
    <property type="project" value="UniProtKB-UniRule"/>
</dbReference>
<dbReference type="Gene3D" id="3.30.40.10">
    <property type="entry name" value="Zinc/RING finger domain, C3HC4 (zinc finger)"/>
    <property type="match status" value="1"/>
</dbReference>
<dbReference type="InterPro" id="IPR048409">
    <property type="entry name" value="DTX3L_KH-like"/>
</dbReference>
<dbReference type="Pfam" id="PF18102">
    <property type="entry name" value="DTC"/>
    <property type="match status" value="1"/>
</dbReference>
<dbReference type="Proteomes" id="UP000472271">
    <property type="component" value="Chromosome 5"/>
</dbReference>
<dbReference type="InterPro" id="IPR017907">
    <property type="entry name" value="Znf_RING_CS"/>
</dbReference>
<comment type="subcellular location">
    <subcellularLocation>
        <location evidence="9">Cytoplasm</location>
    </subcellularLocation>
</comment>
<keyword evidence="5 9" id="KW-0479">Metal-binding</keyword>
<dbReference type="Gene3D" id="3.30.390.130">
    <property type="match status" value="1"/>
</dbReference>
<dbReference type="UniPathway" id="UPA00143"/>
<dbReference type="PANTHER" id="PTHR12622">
    <property type="entry name" value="DELTEX-RELATED"/>
    <property type="match status" value="1"/>
</dbReference>
<dbReference type="Pfam" id="PF21718">
    <property type="entry name" value="KH_DTX3L"/>
    <property type="match status" value="1"/>
</dbReference>
<dbReference type="GO" id="GO:0008270">
    <property type="term" value="F:zinc ion binding"/>
    <property type="evidence" value="ECO:0007669"/>
    <property type="project" value="UniProtKB-KW"/>
</dbReference>
<evidence type="ECO:0000313" key="12">
    <source>
        <dbReference type="Ensembl" id="ENSSORP00005045235.1"/>
    </source>
</evidence>
<evidence type="ECO:0000256" key="10">
    <source>
        <dbReference type="SAM" id="MobiDB-lite"/>
    </source>
</evidence>
<feature type="compositionally biased region" description="Polar residues" evidence="10">
    <location>
        <begin position="116"/>
        <end position="125"/>
    </location>
</feature>
<reference evidence="12" key="2">
    <citation type="submission" date="2025-08" db="UniProtKB">
        <authorList>
            <consortium name="Ensembl"/>
        </authorList>
    </citation>
    <scope>IDENTIFICATION</scope>
</reference>
<dbReference type="GO" id="GO:0007219">
    <property type="term" value="P:Notch signaling pathway"/>
    <property type="evidence" value="ECO:0007669"/>
    <property type="project" value="InterPro"/>
</dbReference>
<evidence type="ECO:0000256" key="5">
    <source>
        <dbReference type="ARBA" id="ARBA00022723"/>
    </source>
</evidence>
<reference evidence="12" key="3">
    <citation type="submission" date="2025-09" db="UniProtKB">
        <authorList>
            <consortium name="Ensembl"/>
        </authorList>
    </citation>
    <scope>IDENTIFICATION</scope>
</reference>
<sequence length="319" mass="35238">MSIKDPAIADGLTIDEDDWKLITTSYSKDLEKIKAKFGVDFKESGITQGKTTVKMFYKRSGGNPSMESHAVRALLRLYQKVAMSPMNAHWVLGDSSKNRSSVDEESEGASAGPFMNGQSRNTEASTVGGATGGKDEEDKCPICLDTFNNKTQLKCKHEFCEECLENSKKSTGAMCPVCKDVFGLIEGDQPDGQMTWDKSHISLPGFPKCGSIRIHYHIPSGIQTERHPKPGNSYTGISRTAYLPDNKEGNEVLLLLKKAFDQRLIFTVGMSRTTGLDNQVTWNDIHHKTSMIGGPQSFGYPDPDYLTRVKEELQAKGIK</sequence>
<dbReference type="InterPro" id="IPR039399">
    <property type="entry name" value="Deltex_C_sf"/>
</dbReference>
<dbReference type="InterPro" id="IPR039398">
    <property type="entry name" value="Deltex_fam"/>
</dbReference>
<dbReference type="Pfam" id="PF00097">
    <property type="entry name" value="zf-C3HC4"/>
    <property type="match status" value="1"/>
</dbReference>
<dbReference type="EC" id="2.3.2.27" evidence="9"/>
<evidence type="ECO:0000256" key="4">
    <source>
        <dbReference type="ARBA" id="ARBA00022679"/>
    </source>
</evidence>
<keyword evidence="7 9" id="KW-0862">Zinc</keyword>
<protein>
    <recommendedName>
        <fullName evidence="9">E3 ubiquitin-protein ligase</fullName>
        <ecNumber evidence="9">2.3.2.27</ecNumber>
    </recommendedName>
</protein>
<feature type="domain" description="RING-type" evidence="11">
    <location>
        <begin position="140"/>
        <end position="179"/>
    </location>
</feature>
<dbReference type="InterPro" id="IPR013083">
    <property type="entry name" value="Znf_RING/FYVE/PHD"/>
</dbReference>
<dbReference type="FunFam" id="3.30.390.130:FF:000001">
    <property type="entry name" value="Probable E3 ubiquitin-protein ligase DTX3"/>
    <property type="match status" value="1"/>
</dbReference>
<evidence type="ECO:0000259" key="11">
    <source>
        <dbReference type="PROSITE" id="PS50089"/>
    </source>
</evidence>
<dbReference type="Ensembl" id="ENSSORT00005046371.1">
    <property type="protein sequence ID" value="ENSSORP00005045235.1"/>
    <property type="gene ID" value="ENSSORG00005020774.1"/>
</dbReference>
<organism evidence="12 13">
    <name type="scientific">Sphaeramia orbicularis</name>
    <name type="common">orbiculate cardinalfish</name>
    <dbReference type="NCBI Taxonomy" id="375764"/>
    <lineage>
        <taxon>Eukaryota</taxon>
        <taxon>Metazoa</taxon>
        <taxon>Chordata</taxon>
        <taxon>Craniata</taxon>
        <taxon>Vertebrata</taxon>
        <taxon>Euteleostomi</taxon>
        <taxon>Actinopterygii</taxon>
        <taxon>Neopterygii</taxon>
        <taxon>Teleostei</taxon>
        <taxon>Neoteleostei</taxon>
        <taxon>Acanthomorphata</taxon>
        <taxon>Gobiaria</taxon>
        <taxon>Kurtiformes</taxon>
        <taxon>Apogonoidei</taxon>
        <taxon>Apogonidae</taxon>
        <taxon>Apogoninae</taxon>
        <taxon>Sphaeramia</taxon>
    </lineage>
</organism>
<dbReference type="InterPro" id="IPR018957">
    <property type="entry name" value="Znf_C3HC4_RING-type"/>
</dbReference>
<comment type="pathway">
    <text evidence="2 9">Protein modification; protein ubiquitination.</text>
</comment>
<dbReference type="SMART" id="SM00184">
    <property type="entry name" value="RING"/>
    <property type="match status" value="1"/>
</dbReference>
<dbReference type="InParanoid" id="A0A673BTX3"/>
<reference evidence="12" key="1">
    <citation type="submission" date="2019-06" db="EMBL/GenBank/DDBJ databases">
        <authorList>
            <consortium name="Wellcome Sanger Institute Data Sharing"/>
        </authorList>
    </citation>
    <scope>NUCLEOTIDE SEQUENCE [LARGE SCALE GENOMIC DNA]</scope>
</reference>
<dbReference type="GO" id="GO:0061630">
    <property type="term" value="F:ubiquitin protein ligase activity"/>
    <property type="evidence" value="ECO:0007669"/>
    <property type="project" value="UniProtKB-UniRule"/>
</dbReference>
<dbReference type="InterPro" id="IPR039396">
    <property type="entry name" value="Deltex_C"/>
</dbReference>
<evidence type="ECO:0000313" key="13">
    <source>
        <dbReference type="Proteomes" id="UP000472271"/>
    </source>
</evidence>
<accession>A0A673BTX3</accession>
<evidence type="ECO:0000256" key="2">
    <source>
        <dbReference type="ARBA" id="ARBA00004906"/>
    </source>
</evidence>
<dbReference type="InterPro" id="IPR001841">
    <property type="entry name" value="Znf_RING"/>
</dbReference>
<keyword evidence="4 9" id="KW-0808">Transferase</keyword>
<feature type="region of interest" description="Disordered" evidence="10">
    <location>
        <begin position="92"/>
        <end position="134"/>
    </location>
</feature>
<evidence type="ECO:0000256" key="7">
    <source>
        <dbReference type="ARBA" id="ARBA00022833"/>
    </source>
</evidence>
<dbReference type="AlphaFoldDB" id="A0A673BTX3"/>
<comment type="catalytic activity">
    <reaction evidence="1 9">
        <text>S-ubiquitinyl-[E2 ubiquitin-conjugating enzyme]-L-cysteine + [acceptor protein]-L-lysine = [E2 ubiquitin-conjugating enzyme]-L-cysteine + N(6)-ubiquitinyl-[acceptor protein]-L-lysine.</text>
        <dbReference type="EC" id="2.3.2.27"/>
    </reaction>
</comment>
<evidence type="ECO:0000256" key="6">
    <source>
        <dbReference type="ARBA" id="ARBA00022771"/>
    </source>
</evidence>
<keyword evidence="13" id="KW-1185">Reference proteome</keyword>